<proteinExistence type="inferred from homology"/>
<sequence>MELKGKVALITGGGTGLGKEIAKQMAQEGVNVAINYSKSKQEAEETVDELRELGVKAQAIQADVGKLDDVIRIVNSTAESFGRLDILINNAGTTRFVPFTNLDGLSEEDWDDILNINTKAPFFLARATAAIMRQNNGGVIINTASVAGLGTKGSSIAYCTSKAGMIHLTRCLALALAPDNIRVNAVAPGLLLTRWGLKYSPERIAQFEQASPLKKIPGIPDTAATYIMLAKNDSMTGQIITVDAGMLL</sequence>
<dbReference type="InterPro" id="IPR020904">
    <property type="entry name" value="Sc_DH/Rdtase_CS"/>
</dbReference>
<gene>
    <name evidence="6" type="ORF">HXX08_10990</name>
    <name evidence="7" type="ORF">OZ401_001541</name>
</gene>
<dbReference type="EMBL" id="CP128399">
    <property type="protein sequence ID" value="WJW65763.1"/>
    <property type="molecule type" value="Genomic_DNA"/>
</dbReference>
<dbReference type="CDD" id="cd05233">
    <property type="entry name" value="SDR_c"/>
    <property type="match status" value="1"/>
</dbReference>
<evidence type="ECO:0000256" key="5">
    <source>
        <dbReference type="SAM" id="Coils"/>
    </source>
</evidence>
<evidence type="ECO:0000313" key="9">
    <source>
        <dbReference type="Proteomes" id="UP001431572"/>
    </source>
</evidence>
<dbReference type="SUPFAM" id="SSF51735">
    <property type="entry name" value="NAD(P)-binding Rossmann-fold domains"/>
    <property type="match status" value="1"/>
</dbReference>
<name>A0A8T7LZ86_9CHLR</name>
<evidence type="ECO:0000256" key="2">
    <source>
        <dbReference type="ARBA" id="ARBA00022857"/>
    </source>
</evidence>
<keyword evidence="3" id="KW-0560">Oxidoreductase</keyword>
<dbReference type="GO" id="GO:0016491">
    <property type="term" value="F:oxidoreductase activity"/>
    <property type="evidence" value="ECO:0007669"/>
    <property type="project" value="UniProtKB-KW"/>
</dbReference>
<accession>A0A8T7LZ86</accession>
<reference evidence="6 8" key="1">
    <citation type="submission" date="2020-06" db="EMBL/GenBank/DDBJ databases">
        <title>Anoxygenic phototrophic Chloroflexota member uses a Type I reaction center.</title>
        <authorList>
            <person name="Tsuji J.M."/>
            <person name="Shaw N.A."/>
            <person name="Nagashima S."/>
            <person name="Venkiteswaran J."/>
            <person name="Schiff S.L."/>
            <person name="Hanada S."/>
            <person name="Tank M."/>
            <person name="Neufeld J.D."/>
        </authorList>
    </citation>
    <scope>NUCLEOTIDE SEQUENCE [LARGE SCALE GENOMIC DNA]</scope>
    <source>
        <strain evidence="6">L227-S17</strain>
    </source>
</reference>
<dbReference type="EMBL" id="JACATZ010000001">
    <property type="protein sequence ID" value="NWJ46393.1"/>
    <property type="molecule type" value="Genomic_DNA"/>
</dbReference>
<dbReference type="Gene3D" id="3.40.50.720">
    <property type="entry name" value="NAD(P)-binding Rossmann-like Domain"/>
    <property type="match status" value="1"/>
</dbReference>
<evidence type="ECO:0000313" key="8">
    <source>
        <dbReference type="Proteomes" id="UP000521676"/>
    </source>
</evidence>
<dbReference type="InterPro" id="IPR052178">
    <property type="entry name" value="Sec_Metab_Biosynth_SDR"/>
</dbReference>
<dbReference type="Proteomes" id="UP001431572">
    <property type="component" value="Chromosome 1"/>
</dbReference>
<keyword evidence="2" id="KW-0521">NADP</keyword>
<evidence type="ECO:0000256" key="4">
    <source>
        <dbReference type="RuleBase" id="RU000363"/>
    </source>
</evidence>
<dbReference type="FunFam" id="3.40.50.720:FF:000084">
    <property type="entry name" value="Short-chain dehydrogenase reductase"/>
    <property type="match status" value="1"/>
</dbReference>
<keyword evidence="5" id="KW-0175">Coiled coil</keyword>
<evidence type="ECO:0000313" key="6">
    <source>
        <dbReference type="EMBL" id="NWJ46393.1"/>
    </source>
</evidence>
<feature type="coiled-coil region" evidence="5">
    <location>
        <begin position="33"/>
        <end position="60"/>
    </location>
</feature>
<dbReference type="PRINTS" id="PR00081">
    <property type="entry name" value="GDHRDH"/>
</dbReference>
<organism evidence="6 8">
    <name type="scientific">Candidatus Chlorohelix allophototropha</name>
    <dbReference type="NCBI Taxonomy" id="3003348"/>
    <lineage>
        <taxon>Bacteria</taxon>
        <taxon>Bacillati</taxon>
        <taxon>Chloroflexota</taxon>
        <taxon>Chloroflexia</taxon>
        <taxon>Candidatus Chloroheliales</taxon>
        <taxon>Candidatus Chloroheliaceae</taxon>
        <taxon>Candidatus Chlorohelix</taxon>
    </lineage>
</organism>
<dbReference type="InterPro" id="IPR002347">
    <property type="entry name" value="SDR_fam"/>
</dbReference>
<keyword evidence="9" id="KW-1185">Reference proteome</keyword>
<comment type="similarity">
    <text evidence="1 4">Belongs to the short-chain dehydrogenases/reductases (SDR) family.</text>
</comment>
<dbReference type="Pfam" id="PF00106">
    <property type="entry name" value="adh_short"/>
    <property type="match status" value="1"/>
</dbReference>
<dbReference type="PANTHER" id="PTHR43618:SF2">
    <property type="entry name" value="CHAIN DEHYDROGENASE, PUTATIVE (AFU_ORTHOLOGUE AFUA_6G06930)-RELATED"/>
    <property type="match status" value="1"/>
</dbReference>
<reference evidence="7" key="2">
    <citation type="journal article" date="2024" name="Nature">
        <title>Anoxygenic phototroph of the Chloroflexota uses a type I reaction centre.</title>
        <authorList>
            <person name="Tsuji J.M."/>
            <person name="Shaw N.A."/>
            <person name="Nagashima S."/>
            <person name="Venkiteswaran J.J."/>
            <person name="Schiff S.L."/>
            <person name="Watanabe T."/>
            <person name="Fukui M."/>
            <person name="Hanada S."/>
            <person name="Tank M."/>
            <person name="Neufeld J.D."/>
        </authorList>
    </citation>
    <scope>NUCLEOTIDE SEQUENCE</scope>
    <source>
        <strain evidence="7">L227-S17</strain>
    </source>
</reference>
<dbReference type="PRINTS" id="PR00080">
    <property type="entry name" value="SDRFAMILY"/>
</dbReference>
<dbReference type="PANTHER" id="PTHR43618">
    <property type="entry name" value="7-ALPHA-HYDROXYSTEROID DEHYDROGENASE"/>
    <property type="match status" value="1"/>
</dbReference>
<protein>
    <submittedName>
        <fullName evidence="6">SDR family NAD(P)-dependent oxidoreductase</fullName>
    </submittedName>
</protein>
<dbReference type="AlphaFoldDB" id="A0A8T7LZ86"/>
<dbReference type="InterPro" id="IPR036291">
    <property type="entry name" value="NAD(P)-bd_dom_sf"/>
</dbReference>
<dbReference type="PROSITE" id="PS00061">
    <property type="entry name" value="ADH_SHORT"/>
    <property type="match status" value="1"/>
</dbReference>
<evidence type="ECO:0000313" key="7">
    <source>
        <dbReference type="EMBL" id="WJW65763.1"/>
    </source>
</evidence>
<dbReference type="Proteomes" id="UP000521676">
    <property type="component" value="Unassembled WGS sequence"/>
</dbReference>
<dbReference type="RefSeq" id="WP_341467648.1">
    <property type="nucleotide sequence ID" value="NZ_CP128399.1"/>
</dbReference>
<evidence type="ECO:0000256" key="1">
    <source>
        <dbReference type="ARBA" id="ARBA00006484"/>
    </source>
</evidence>
<evidence type="ECO:0000256" key="3">
    <source>
        <dbReference type="ARBA" id="ARBA00023002"/>
    </source>
</evidence>